<dbReference type="AlphaFoldDB" id="A0A8S4Q7T0"/>
<dbReference type="Gene3D" id="2.40.10.10">
    <property type="entry name" value="Trypsin-like serine proteases"/>
    <property type="match status" value="1"/>
</dbReference>
<dbReference type="GO" id="GO:0004252">
    <property type="term" value="F:serine-type endopeptidase activity"/>
    <property type="evidence" value="ECO:0007669"/>
    <property type="project" value="InterPro"/>
</dbReference>
<dbReference type="InterPro" id="IPR043504">
    <property type="entry name" value="Peptidase_S1_PA_chymotrypsin"/>
</dbReference>
<evidence type="ECO:0000256" key="6">
    <source>
        <dbReference type="ARBA" id="ARBA00022825"/>
    </source>
</evidence>
<evidence type="ECO:0000259" key="11">
    <source>
        <dbReference type="PROSITE" id="PS50240"/>
    </source>
</evidence>
<dbReference type="SUPFAM" id="SSF50494">
    <property type="entry name" value="Trypsin-like serine proteases"/>
    <property type="match status" value="1"/>
</dbReference>
<dbReference type="InterPro" id="IPR036383">
    <property type="entry name" value="TSP1_rpt_sf"/>
</dbReference>
<evidence type="ECO:0000256" key="1">
    <source>
        <dbReference type="ARBA" id="ARBA00004613"/>
    </source>
</evidence>
<organism evidence="12 13">
    <name type="scientific">Owenia fusiformis</name>
    <name type="common">Polychaete worm</name>
    <dbReference type="NCBI Taxonomy" id="6347"/>
    <lineage>
        <taxon>Eukaryota</taxon>
        <taxon>Metazoa</taxon>
        <taxon>Spiralia</taxon>
        <taxon>Lophotrochozoa</taxon>
        <taxon>Annelida</taxon>
        <taxon>Polychaeta</taxon>
        <taxon>Sedentaria</taxon>
        <taxon>Canalipalpata</taxon>
        <taxon>Sabellida</taxon>
        <taxon>Oweniida</taxon>
        <taxon>Oweniidae</taxon>
        <taxon>Owenia</taxon>
    </lineage>
</organism>
<dbReference type="InterPro" id="IPR018114">
    <property type="entry name" value="TRYPSIN_HIS"/>
</dbReference>
<keyword evidence="7" id="KW-1015">Disulfide bond</keyword>
<evidence type="ECO:0000256" key="9">
    <source>
        <dbReference type="RuleBase" id="RU363034"/>
    </source>
</evidence>
<dbReference type="FunFam" id="2.40.10.10:FF:000068">
    <property type="entry name" value="transmembrane protease serine 2"/>
    <property type="match status" value="1"/>
</dbReference>
<name>A0A8S4Q7T0_OWEFU</name>
<dbReference type="GO" id="GO:0005615">
    <property type="term" value="C:extracellular space"/>
    <property type="evidence" value="ECO:0007669"/>
    <property type="project" value="TreeGrafter"/>
</dbReference>
<proteinExistence type="predicted"/>
<dbReference type="InterPro" id="IPR001254">
    <property type="entry name" value="Trypsin_dom"/>
</dbReference>
<dbReference type="PRINTS" id="PR00722">
    <property type="entry name" value="CHYMOTRYPSIN"/>
</dbReference>
<dbReference type="Pfam" id="PF00089">
    <property type="entry name" value="Trypsin"/>
    <property type="match status" value="1"/>
</dbReference>
<keyword evidence="8" id="KW-0325">Glycoprotein</keyword>
<keyword evidence="13" id="KW-1185">Reference proteome</keyword>
<dbReference type="InterPro" id="IPR001314">
    <property type="entry name" value="Peptidase_S1A"/>
</dbReference>
<dbReference type="CDD" id="cd00190">
    <property type="entry name" value="Tryp_SPc"/>
    <property type="match status" value="1"/>
</dbReference>
<dbReference type="PROSITE" id="PS50092">
    <property type="entry name" value="TSP1"/>
    <property type="match status" value="1"/>
</dbReference>
<evidence type="ECO:0000256" key="2">
    <source>
        <dbReference type="ARBA" id="ARBA00022525"/>
    </source>
</evidence>
<dbReference type="FunFam" id="2.40.10.10:FF:000054">
    <property type="entry name" value="Complement C1r subcomponent"/>
    <property type="match status" value="1"/>
</dbReference>
<accession>A0A8S4Q7T0</accession>
<feature type="chain" id="PRO_5035863465" description="Peptidase S1 domain-containing protein" evidence="10">
    <location>
        <begin position="22"/>
        <end position="503"/>
    </location>
</feature>
<reference evidence="12" key="1">
    <citation type="submission" date="2022-03" db="EMBL/GenBank/DDBJ databases">
        <authorList>
            <person name="Martin C."/>
        </authorList>
    </citation>
    <scope>NUCLEOTIDE SEQUENCE</scope>
</reference>
<dbReference type="Pfam" id="PF00090">
    <property type="entry name" value="TSP_1"/>
    <property type="match status" value="2"/>
</dbReference>
<feature type="signal peptide" evidence="10">
    <location>
        <begin position="1"/>
        <end position="21"/>
    </location>
</feature>
<sequence length="503" mass="55950">MTRLTYFVATLLLIMTTEILGAKICKEYKGGTCSKKNRRSCPNTYKCVVKEGKCCQYKLPKYCEILNKPDTNAPWKCRGGGSQRCPGGYVCITERANRYSVCCEECYCQDDLGNTRTKTGGPWTESDGCTKCTCESGNKKKCDNEKCNNSCRSYGSYSPFSPCTQSNMCGKSVRIRRCNSALRTQNDPQHFQDVEQEMKTCNPQLPAQLPAQCPQPGIALTEIQPIIINLNGTEVYPEHNYRWMVYLDKGNCRCGGTILSPRHILTAAHCFDWIDENDRVTVKTGKHKISDLGEPLARSRTVNISHIKKHDNYGRGARFNNDIAIISIDPPLEFNNHTTPIKLPTDTFNKTIKNLKKGFCKVIGWGDTAGKGGLCRDYIYSDNLLEAEINFEDDCTSIDKREVTDNMFCASANKMDSCSGDSGGPLMCRVEKTWYQHGIVSWGPEGSCGKGSGVYTKVANYIDWIKEQISTPGGWGEWSGFTSCSASCGSGIKSRVRACTNPE</sequence>
<protein>
    <recommendedName>
        <fullName evidence="11">Peptidase S1 domain-containing protein</fullName>
    </recommendedName>
</protein>
<evidence type="ECO:0000256" key="3">
    <source>
        <dbReference type="ARBA" id="ARBA00022670"/>
    </source>
</evidence>
<dbReference type="PANTHER" id="PTHR24264">
    <property type="entry name" value="TRYPSIN-RELATED"/>
    <property type="match status" value="1"/>
</dbReference>
<dbReference type="EMBL" id="CAIIXF020000012">
    <property type="protein sequence ID" value="CAH1801920.1"/>
    <property type="molecule type" value="Genomic_DNA"/>
</dbReference>
<evidence type="ECO:0000313" key="13">
    <source>
        <dbReference type="Proteomes" id="UP000749559"/>
    </source>
</evidence>
<feature type="non-terminal residue" evidence="12">
    <location>
        <position position="503"/>
    </location>
</feature>
<dbReference type="Gene3D" id="2.20.100.10">
    <property type="entry name" value="Thrombospondin type-1 (TSP1) repeat"/>
    <property type="match status" value="1"/>
</dbReference>
<dbReference type="InterPro" id="IPR033116">
    <property type="entry name" value="TRYPSIN_SER"/>
</dbReference>
<evidence type="ECO:0000256" key="10">
    <source>
        <dbReference type="SAM" id="SignalP"/>
    </source>
</evidence>
<evidence type="ECO:0000256" key="4">
    <source>
        <dbReference type="ARBA" id="ARBA00022729"/>
    </source>
</evidence>
<evidence type="ECO:0000256" key="7">
    <source>
        <dbReference type="ARBA" id="ARBA00023157"/>
    </source>
</evidence>
<evidence type="ECO:0000256" key="8">
    <source>
        <dbReference type="ARBA" id="ARBA00023180"/>
    </source>
</evidence>
<evidence type="ECO:0000256" key="5">
    <source>
        <dbReference type="ARBA" id="ARBA00022801"/>
    </source>
</evidence>
<keyword evidence="6 9" id="KW-0720">Serine protease</keyword>
<comment type="subcellular location">
    <subcellularLocation>
        <location evidence="1">Secreted</location>
    </subcellularLocation>
</comment>
<dbReference type="PANTHER" id="PTHR24264:SF65">
    <property type="entry name" value="SRCR DOMAIN-CONTAINING PROTEIN"/>
    <property type="match status" value="1"/>
</dbReference>
<evidence type="ECO:0000313" key="12">
    <source>
        <dbReference type="EMBL" id="CAH1801920.1"/>
    </source>
</evidence>
<dbReference type="InterPro" id="IPR000884">
    <property type="entry name" value="TSP1_rpt"/>
</dbReference>
<dbReference type="InterPro" id="IPR009003">
    <property type="entry name" value="Peptidase_S1_PA"/>
</dbReference>
<keyword evidence="3 9" id="KW-0645">Protease</keyword>
<keyword evidence="5 9" id="KW-0378">Hydrolase</keyword>
<dbReference type="PROSITE" id="PS00135">
    <property type="entry name" value="TRYPSIN_SER"/>
    <property type="match status" value="1"/>
</dbReference>
<dbReference type="SMART" id="SM00020">
    <property type="entry name" value="Tryp_SPc"/>
    <property type="match status" value="1"/>
</dbReference>
<keyword evidence="2" id="KW-0964">Secreted</keyword>
<dbReference type="PROSITE" id="PS00134">
    <property type="entry name" value="TRYPSIN_HIS"/>
    <property type="match status" value="1"/>
</dbReference>
<dbReference type="GO" id="GO:0006508">
    <property type="term" value="P:proteolysis"/>
    <property type="evidence" value="ECO:0007669"/>
    <property type="project" value="UniProtKB-KW"/>
</dbReference>
<gene>
    <name evidence="12" type="ORF">OFUS_LOCUS25652</name>
</gene>
<dbReference type="SUPFAM" id="SSF82895">
    <property type="entry name" value="TSP-1 type 1 repeat"/>
    <property type="match status" value="1"/>
</dbReference>
<dbReference type="Proteomes" id="UP000749559">
    <property type="component" value="Unassembled WGS sequence"/>
</dbReference>
<dbReference type="PROSITE" id="PS50240">
    <property type="entry name" value="TRYPSIN_DOM"/>
    <property type="match status" value="1"/>
</dbReference>
<dbReference type="InterPro" id="IPR050127">
    <property type="entry name" value="Serine_Proteases_S1"/>
</dbReference>
<comment type="caution">
    <text evidence="12">The sequence shown here is derived from an EMBL/GenBank/DDBJ whole genome shotgun (WGS) entry which is preliminary data.</text>
</comment>
<feature type="domain" description="Peptidase S1" evidence="11">
    <location>
        <begin position="229"/>
        <end position="470"/>
    </location>
</feature>
<dbReference type="OrthoDB" id="6380398at2759"/>
<keyword evidence="4 10" id="KW-0732">Signal</keyword>